<dbReference type="AlphaFoldDB" id="A0AAD6ZJH4"/>
<gene>
    <name evidence="2" type="ORF">DFH08DRAFT_817186</name>
</gene>
<keyword evidence="3" id="KW-1185">Reference proteome</keyword>
<feature type="signal peptide" evidence="1">
    <location>
        <begin position="1"/>
        <end position="19"/>
    </location>
</feature>
<keyword evidence="1" id="KW-0732">Signal</keyword>
<sequence>MSSSLHNFALAWNLRLCFFLNPSTSPRFWLNWNHHNVDGTHFVLGYGVENFHTPYRFFHKHLETVSLELYSGPVSDSQGVALVLISYPLPIHPVFNFQARIKEYPQEWLLEDITHQHLLTCAWLRFWYIEEKGPAQWPIWFFKLMLNMEHTLFWLSHLGFWVAWSMHYDQLLEWLFPAVLSDFPPTQHQVEFTHLHTHLFFSRHPSLSLPESVQSSITLLDTLMSIAHLCLIPWDGSGSYARSGFQPDPSSNIMSACGATVRVPFSGVLEYLHELVSTDRHWVSPEEFVPPGYFLVGEELDLELAAAGLSPSDFLGATLPLPWTIVMEEMSPFPTTLPWKQERPHH</sequence>
<evidence type="ECO:0000313" key="3">
    <source>
        <dbReference type="Proteomes" id="UP001218218"/>
    </source>
</evidence>
<reference evidence="2" key="1">
    <citation type="submission" date="2023-03" db="EMBL/GenBank/DDBJ databases">
        <title>Massive genome expansion in bonnet fungi (Mycena s.s.) driven by repeated elements and novel gene families across ecological guilds.</title>
        <authorList>
            <consortium name="Lawrence Berkeley National Laboratory"/>
            <person name="Harder C.B."/>
            <person name="Miyauchi S."/>
            <person name="Viragh M."/>
            <person name="Kuo A."/>
            <person name="Thoen E."/>
            <person name="Andreopoulos B."/>
            <person name="Lu D."/>
            <person name="Skrede I."/>
            <person name="Drula E."/>
            <person name="Henrissat B."/>
            <person name="Morin E."/>
            <person name="Kohler A."/>
            <person name="Barry K."/>
            <person name="LaButti K."/>
            <person name="Morin E."/>
            <person name="Salamov A."/>
            <person name="Lipzen A."/>
            <person name="Mereny Z."/>
            <person name="Hegedus B."/>
            <person name="Baldrian P."/>
            <person name="Stursova M."/>
            <person name="Weitz H."/>
            <person name="Taylor A."/>
            <person name="Grigoriev I.V."/>
            <person name="Nagy L.G."/>
            <person name="Martin F."/>
            <person name="Kauserud H."/>
        </authorList>
    </citation>
    <scope>NUCLEOTIDE SEQUENCE</scope>
    <source>
        <strain evidence="2">CBHHK002</strain>
    </source>
</reference>
<dbReference type="Proteomes" id="UP001218218">
    <property type="component" value="Unassembled WGS sequence"/>
</dbReference>
<proteinExistence type="predicted"/>
<evidence type="ECO:0000256" key="1">
    <source>
        <dbReference type="SAM" id="SignalP"/>
    </source>
</evidence>
<evidence type="ECO:0000313" key="2">
    <source>
        <dbReference type="EMBL" id="KAJ7325512.1"/>
    </source>
</evidence>
<dbReference type="EMBL" id="JARIHO010000044">
    <property type="protein sequence ID" value="KAJ7325512.1"/>
    <property type="molecule type" value="Genomic_DNA"/>
</dbReference>
<accession>A0AAD6ZJH4</accession>
<protein>
    <submittedName>
        <fullName evidence="2">Uncharacterized protein</fullName>
    </submittedName>
</protein>
<comment type="caution">
    <text evidence="2">The sequence shown here is derived from an EMBL/GenBank/DDBJ whole genome shotgun (WGS) entry which is preliminary data.</text>
</comment>
<feature type="chain" id="PRO_5042157141" evidence="1">
    <location>
        <begin position="20"/>
        <end position="346"/>
    </location>
</feature>
<name>A0AAD6ZJH4_9AGAR</name>
<organism evidence="2 3">
    <name type="scientific">Mycena albidolilacea</name>
    <dbReference type="NCBI Taxonomy" id="1033008"/>
    <lineage>
        <taxon>Eukaryota</taxon>
        <taxon>Fungi</taxon>
        <taxon>Dikarya</taxon>
        <taxon>Basidiomycota</taxon>
        <taxon>Agaricomycotina</taxon>
        <taxon>Agaricomycetes</taxon>
        <taxon>Agaricomycetidae</taxon>
        <taxon>Agaricales</taxon>
        <taxon>Marasmiineae</taxon>
        <taxon>Mycenaceae</taxon>
        <taxon>Mycena</taxon>
    </lineage>
</organism>